<keyword evidence="1" id="KW-0175">Coiled coil</keyword>
<reference evidence="2" key="1">
    <citation type="submission" date="2022-09" db="EMBL/GenBank/DDBJ databases">
        <title>Intensive care unit water sources are persistently colonized with multi-drug resistant bacteria and are the site of extensive horizontal gene transfer of antibiotic resistance genes.</title>
        <authorList>
            <person name="Diorio-Toth L."/>
        </authorList>
    </citation>
    <scope>NUCLEOTIDE SEQUENCE</scope>
    <source>
        <strain evidence="2">GD03725</strain>
    </source>
</reference>
<dbReference type="RefSeq" id="WP_114392408.1">
    <property type="nucleotide sequence ID" value="NZ_CP031011.1"/>
</dbReference>
<protein>
    <submittedName>
        <fullName evidence="2">Uncharacterized protein</fullName>
    </submittedName>
</protein>
<evidence type="ECO:0000313" key="2">
    <source>
        <dbReference type="EMBL" id="MDH1437621.1"/>
    </source>
</evidence>
<comment type="caution">
    <text evidence="2">The sequence shown here is derived from an EMBL/GenBank/DDBJ whole genome shotgun (WGS) entry which is preliminary data.</text>
</comment>
<dbReference type="AlphaFoldDB" id="A0AA42U5A1"/>
<feature type="coiled-coil region" evidence="1">
    <location>
        <begin position="172"/>
        <end position="210"/>
    </location>
</feature>
<sequence>MNTQVNNPLYQQFVELVNTTSSGVIEQCVEPLSKTLFESQKEISKIQQYALQLEQQYVDMQKIVETTTHHILDQTIHPVMLQLTELSPELSQAAQAVSGAQQVVEKLQQHSTEIKNKHELLDSVAAEATQKILNDVINPIQKDLLKTLPALEKAAVVAVQLEKFTQGLDGLIKQLNLSNQQYSQGLNKTENEINQKISQAEKKLDQLQHSLILQMETLQSQLEQKVNANVQTVQEAHSALKTNSIQNAASLMTKMETFGERLDTRVNTQLTQQEKKLEKRLNLQQNCIWGILLLLACILLLK</sequence>
<evidence type="ECO:0000313" key="3">
    <source>
        <dbReference type="Proteomes" id="UP001161567"/>
    </source>
</evidence>
<dbReference type="EMBL" id="JAOCIL010000001">
    <property type="protein sequence ID" value="MDH1437621.1"/>
    <property type="molecule type" value="Genomic_DNA"/>
</dbReference>
<evidence type="ECO:0000256" key="1">
    <source>
        <dbReference type="SAM" id="Coils"/>
    </source>
</evidence>
<proteinExistence type="predicted"/>
<accession>A0AA42U5A1</accession>
<organism evidence="2 3">
    <name type="scientific">Acinetobacter johnsonii</name>
    <dbReference type="NCBI Taxonomy" id="40214"/>
    <lineage>
        <taxon>Bacteria</taxon>
        <taxon>Pseudomonadati</taxon>
        <taxon>Pseudomonadota</taxon>
        <taxon>Gammaproteobacteria</taxon>
        <taxon>Moraxellales</taxon>
        <taxon>Moraxellaceae</taxon>
        <taxon>Acinetobacter</taxon>
    </lineage>
</organism>
<gene>
    <name evidence="2" type="ORF">N5I27_04180</name>
</gene>
<dbReference type="Proteomes" id="UP001161567">
    <property type="component" value="Unassembled WGS sequence"/>
</dbReference>
<name>A0AA42U5A1_ACIJO</name>